<dbReference type="PANTHER" id="PTHR14369">
    <property type="entry name" value="SURFEIT LOCUS PROTEIN 6"/>
    <property type="match status" value="1"/>
</dbReference>
<evidence type="ECO:0000256" key="1">
    <source>
        <dbReference type="ARBA" id="ARBA00004123"/>
    </source>
</evidence>
<gene>
    <name evidence="6" type="primary">LOC114333265</name>
</gene>
<evidence type="ECO:0000256" key="3">
    <source>
        <dbReference type="ARBA" id="ARBA00023242"/>
    </source>
</evidence>
<dbReference type="GO" id="GO:0005730">
    <property type="term" value="C:nucleolus"/>
    <property type="evidence" value="ECO:0007669"/>
    <property type="project" value="TreeGrafter"/>
</dbReference>
<evidence type="ECO:0000256" key="4">
    <source>
        <dbReference type="SAM" id="MobiDB-lite"/>
    </source>
</evidence>
<dbReference type="AlphaFoldDB" id="A0A6P7G2V3"/>
<feature type="compositionally biased region" description="Basic and acidic residues" evidence="4">
    <location>
        <begin position="234"/>
        <end position="270"/>
    </location>
</feature>
<dbReference type="RefSeq" id="XP_028138935.1">
    <property type="nucleotide sequence ID" value="XM_028283134.1"/>
</dbReference>
<dbReference type="GO" id="GO:0003723">
    <property type="term" value="F:RNA binding"/>
    <property type="evidence" value="ECO:0007669"/>
    <property type="project" value="TreeGrafter"/>
</dbReference>
<reference evidence="6" key="1">
    <citation type="submission" date="2025-08" db="UniProtKB">
        <authorList>
            <consortium name="RefSeq"/>
        </authorList>
    </citation>
    <scope>IDENTIFICATION</scope>
    <source>
        <tissue evidence="6">Whole insect</tissue>
    </source>
</reference>
<dbReference type="InParanoid" id="A0A6P7G2V3"/>
<comment type="subcellular location">
    <subcellularLocation>
        <location evidence="1">Nucleus</location>
    </subcellularLocation>
</comment>
<evidence type="ECO:0000313" key="6">
    <source>
        <dbReference type="RefSeq" id="XP_028138935.1"/>
    </source>
</evidence>
<feature type="domain" description="Ribosomal RNA-processing protein 14/surfeit locus protein 6 C-terminal" evidence="5">
    <location>
        <begin position="95"/>
        <end position="282"/>
    </location>
</feature>
<evidence type="ECO:0000256" key="2">
    <source>
        <dbReference type="ARBA" id="ARBA00005904"/>
    </source>
</evidence>
<feature type="region of interest" description="Disordered" evidence="4">
    <location>
        <begin position="39"/>
        <end position="64"/>
    </location>
</feature>
<feature type="compositionally biased region" description="Basic and acidic residues" evidence="4">
    <location>
        <begin position="103"/>
        <end position="114"/>
    </location>
</feature>
<feature type="region of interest" description="Disordered" evidence="4">
    <location>
        <begin position="82"/>
        <end position="116"/>
    </location>
</feature>
<feature type="compositionally biased region" description="Basic residues" evidence="4">
    <location>
        <begin position="92"/>
        <end position="102"/>
    </location>
</feature>
<dbReference type="GO" id="GO:0042274">
    <property type="term" value="P:ribosomal small subunit biogenesis"/>
    <property type="evidence" value="ECO:0007669"/>
    <property type="project" value="TreeGrafter"/>
</dbReference>
<dbReference type="InterPro" id="IPR029190">
    <property type="entry name" value="Rrp14/SURF6_C"/>
</dbReference>
<comment type="similarity">
    <text evidence="2">Belongs to the SURF6 family.</text>
</comment>
<name>A0A6P7G2V3_DIAVI</name>
<dbReference type="InterPro" id="IPR007019">
    <property type="entry name" value="SURF6"/>
</dbReference>
<dbReference type="Pfam" id="PF04935">
    <property type="entry name" value="SURF6"/>
    <property type="match status" value="1"/>
</dbReference>
<dbReference type="PANTHER" id="PTHR14369:SF0">
    <property type="entry name" value="SURFEIT LOCUS PROTEIN 6"/>
    <property type="match status" value="1"/>
</dbReference>
<evidence type="ECO:0000259" key="5">
    <source>
        <dbReference type="Pfam" id="PF04935"/>
    </source>
</evidence>
<dbReference type="GO" id="GO:0003677">
    <property type="term" value="F:DNA binding"/>
    <property type="evidence" value="ECO:0007669"/>
    <property type="project" value="TreeGrafter"/>
</dbReference>
<proteinExistence type="inferred from homology"/>
<sequence>MQLINEKLDIRKVEQCLRTENKFISELLKRSCIPERKDFDASDEEVETTTSKLPFDASKKKTSRAESLVELQQRLDAIKGKKKQTYKEKLTKKGLKNRLKKKTQQDQRNAEKKLQRAAQLTLKQEVKSENGEVKVETQEEVHKKPVFNKEDKIVYSKIDFDTLGRQKKVKKEKDPKKLLEKLEKQKENIEKLKESGNIEKAIEIKEKSQWKNALAKAEGQKVKDDPYLLAKSVKKQEQKQRSTKKKWEQRQQKVEKAKKDKQQKRTDNIAKRKKEKKTKKLKQAVKKGKVIPGY</sequence>
<organism evidence="6">
    <name type="scientific">Diabrotica virgifera virgifera</name>
    <name type="common">western corn rootworm</name>
    <dbReference type="NCBI Taxonomy" id="50390"/>
    <lineage>
        <taxon>Eukaryota</taxon>
        <taxon>Metazoa</taxon>
        <taxon>Ecdysozoa</taxon>
        <taxon>Arthropoda</taxon>
        <taxon>Hexapoda</taxon>
        <taxon>Insecta</taxon>
        <taxon>Pterygota</taxon>
        <taxon>Neoptera</taxon>
        <taxon>Endopterygota</taxon>
        <taxon>Coleoptera</taxon>
        <taxon>Polyphaga</taxon>
        <taxon>Cucujiformia</taxon>
        <taxon>Chrysomeloidea</taxon>
        <taxon>Chrysomelidae</taxon>
        <taxon>Galerucinae</taxon>
        <taxon>Diabroticina</taxon>
        <taxon>Diabroticites</taxon>
        <taxon>Diabrotica</taxon>
    </lineage>
</organism>
<feature type="region of interest" description="Disordered" evidence="4">
    <location>
        <begin position="213"/>
        <end position="294"/>
    </location>
</feature>
<feature type="compositionally biased region" description="Basic residues" evidence="4">
    <location>
        <begin position="271"/>
        <end position="294"/>
    </location>
</feature>
<dbReference type="FunCoup" id="A0A6P7G2V3">
    <property type="interactions" value="283"/>
</dbReference>
<accession>A0A6P7G2V3</accession>
<protein>
    <submittedName>
        <fullName evidence="6">Surfeit locus protein 6 homolog</fullName>
    </submittedName>
</protein>
<dbReference type="GO" id="GO:0042273">
    <property type="term" value="P:ribosomal large subunit biogenesis"/>
    <property type="evidence" value="ECO:0007669"/>
    <property type="project" value="TreeGrafter"/>
</dbReference>
<keyword evidence="3" id="KW-0539">Nucleus</keyword>